<keyword evidence="1" id="KW-0812">Transmembrane</keyword>
<keyword evidence="3" id="KW-1185">Reference proteome</keyword>
<dbReference type="OrthoDB" id="3251775at2759"/>
<proteinExistence type="predicted"/>
<protein>
    <submittedName>
        <fullName evidence="2">Uncharacterized protein</fullName>
    </submittedName>
</protein>
<accession>A0A409XIC4</accession>
<name>A0A409XIC4_PSICY</name>
<keyword evidence="1" id="KW-0472">Membrane</keyword>
<comment type="caution">
    <text evidence="2">The sequence shown here is derived from an EMBL/GenBank/DDBJ whole genome shotgun (WGS) entry which is preliminary data.</text>
</comment>
<organism evidence="2 3">
    <name type="scientific">Psilocybe cyanescens</name>
    <dbReference type="NCBI Taxonomy" id="93625"/>
    <lineage>
        <taxon>Eukaryota</taxon>
        <taxon>Fungi</taxon>
        <taxon>Dikarya</taxon>
        <taxon>Basidiomycota</taxon>
        <taxon>Agaricomycotina</taxon>
        <taxon>Agaricomycetes</taxon>
        <taxon>Agaricomycetidae</taxon>
        <taxon>Agaricales</taxon>
        <taxon>Agaricineae</taxon>
        <taxon>Strophariaceae</taxon>
        <taxon>Psilocybe</taxon>
    </lineage>
</organism>
<dbReference type="Proteomes" id="UP000283269">
    <property type="component" value="Unassembled WGS sequence"/>
</dbReference>
<evidence type="ECO:0000313" key="2">
    <source>
        <dbReference type="EMBL" id="PPQ90498.1"/>
    </source>
</evidence>
<dbReference type="AlphaFoldDB" id="A0A409XIC4"/>
<dbReference type="InParanoid" id="A0A409XIC4"/>
<dbReference type="EMBL" id="NHYD01001631">
    <property type="protein sequence ID" value="PPQ90498.1"/>
    <property type="molecule type" value="Genomic_DNA"/>
</dbReference>
<evidence type="ECO:0000256" key="1">
    <source>
        <dbReference type="SAM" id="Phobius"/>
    </source>
</evidence>
<sequence length="118" mass="13007">MSGLVVDTAGILVIAVVSLNWSLSWPSSPTDTGYLRQYCIQTRSFYGQLGKLFLRQYGLGGVSYVGVIMLPNILLREHSALTKTKQLRLISKQIRRAIHFDDTANSPPDTPDTPSSPV</sequence>
<reference evidence="2 3" key="1">
    <citation type="journal article" date="2018" name="Evol. Lett.">
        <title>Horizontal gene cluster transfer increased hallucinogenic mushroom diversity.</title>
        <authorList>
            <person name="Reynolds H.T."/>
            <person name="Vijayakumar V."/>
            <person name="Gluck-Thaler E."/>
            <person name="Korotkin H.B."/>
            <person name="Matheny P.B."/>
            <person name="Slot J.C."/>
        </authorList>
    </citation>
    <scope>NUCLEOTIDE SEQUENCE [LARGE SCALE GENOMIC DNA]</scope>
    <source>
        <strain evidence="2 3">2631</strain>
    </source>
</reference>
<gene>
    <name evidence="2" type="ORF">CVT25_014781</name>
</gene>
<keyword evidence="1" id="KW-1133">Transmembrane helix</keyword>
<evidence type="ECO:0000313" key="3">
    <source>
        <dbReference type="Proteomes" id="UP000283269"/>
    </source>
</evidence>
<feature type="transmembrane region" description="Helical" evidence="1">
    <location>
        <begin position="57"/>
        <end position="75"/>
    </location>
</feature>